<reference evidence="4 5" key="1">
    <citation type="submission" date="2016-11" db="EMBL/GenBank/DDBJ databases">
        <authorList>
            <person name="Jaros S."/>
            <person name="Januszkiewicz K."/>
            <person name="Wedrychowicz H."/>
        </authorList>
    </citation>
    <scope>NUCLEOTIDE SEQUENCE [LARGE SCALE GENOMIC DNA]</scope>
    <source>
        <strain evidence="4 5">BPI-34</strain>
    </source>
</reference>
<evidence type="ECO:0000259" key="3">
    <source>
        <dbReference type="Pfam" id="PF00326"/>
    </source>
</evidence>
<dbReference type="SUPFAM" id="SSF82171">
    <property type="entry name" value="DPP6 N-terminal domain-like"/>
    <property type="match status" value="1"/>
</dbReference>
<accession>A0A1M7LL35</accession>
<feature type="signal peptide" evidence="2">
    <location>
        <begin position="1"/>
        <end position="19"/>
    </location>
</feature>
<dbReference type="GO" id="GO:0004252">
    <property type="term" value="F:serine-type endopeptidase activity"/>
    <property type="evidence" value="ECO:0007669"/>
    <property type="project" value="TreeGrafter"/>
</dbReference>
<evidence type="ECO:0000256" key="2">
    <source>
        <dbReference type="SAM" id="SignalP"/>
    </source>
</evidence>
<dbReference type="InterPro" id="IPR011042">
    <property type="entry name" value="6-blade_b-propeller_TolB-like"/>
</dbReference>
<organism evidence="4 5">
    <name type="scientific">Xylanibacter ruminicola</name>
    <name type="common">Prevotella ruminicola</name>
    <dbReference type="NCBI Taxonomy" id="839"/>
    <lineage>
        <taxon>Bacteria</taxon>
        <taxon>Pseudomonadati</taxon>
        <taxon>Bacteroidota</taxon>
        <taxon>Bacteroidia</taxon>
        <taxon>Bacteroidales</taxon>
        <taxon>Prevotellaceae</taxon>
        <taxon>Xylanibacter</taxon>
    </lineage>
</organism>
<dbReference type="RefSeq" id="WP_073046562.1">
    <property type="nucleotide sequence ID" value="NZ_FRCJ01000006.1"/>
</dbReference>
<proteinExistence type="predicted"/>
<sequence length="819" mass="92097">MKRLITTQMLLAIGMMATAQVKTPVTEFNLAGPYAVSAPFAIDTVDVQGKKFDPVSQLGSIALTSHFTGKFSGQVLPSLPDSKSVGLLSFYVNNSDFIKGKIEVKGPKHSKLFIDGVEAGGELKLAPEHHTFTIQYLAEPKDTDSIHVVIESELSTVNYQLSTDARHPYMVHDLTDGKRVRGINLSADGQFVCVSYQTTDRGGNTRWNYELRDVKSGRLISQPSRNPRWMPKSIAWLEEEKEGSHRVLYKVDPKTGVRTRFAYDIPEGSYTVSPTEDYLIFTLEEEGPQEDKEVFEILEMDDRQPGWRKRNYLAKYDIKTGITQRITFGNKGEYLYDISQDGSKLLVISNRSRLTKRPTTVSDVFVMDAQTLKVDTLLSGAEFLGGGSFSPNGSQILFVGNPEAFNRIGCQLPAEVTPSMTENELFLFDIASKQVKPLTKDFDPSIDDVDWSWADGQIYFSAEDRDYVNMFVLNPKTGNITKLPVKGDYTYRFNMAAHAPVLAYLSYKTMEPASAYVATVNSKKATLNGQWSIFNGKEALGDAEIGTCQDWNFTNSKGDTVYGRLYLPKDFDATKKYPMIVYYYGGCSPVSRYFESPYAPQYWNSLGYVAYILEPSGATGFGQEWASRHVNTAGRGPAEDIIEGTKKICEAHPFINKEKIGCMGASYGGFMTQYLQTQTDIFAAAVSHAGIANHTSYWGEGYWGYNYSEVSMANSYPWSHRQLYVDQSPLFNADKIHTPLLLLHGNADTNVPLIESLQMFTALKLLGREVSLVEVEGENHHILDYSKKEKWLATQMAWFQKWLKDDPTWWDTLYPKKHL</sequence>
<keyword evidence="1" id="KW-0378">Hydrolase</keyword>
<dbReference type="OrthoDB" id="9812921at2"/>
<evidence type="ECO:0000256" key="1">
    <source>
        <dbReference type="ARBA" id="ARBA00022801"/>
    </source>
</evidence>
<dbReference type="GO" id="GO:0006508">
    <property type="term" value="P:proteolysis"/>
    <property type="evidence" value="ECO:0007669"/>
    <property type="project" value="InterPro"/>
</dbReference>
<dbReference type="Gene3D" id="3.40.50.1820">
    <property type="entry name" value="alpha/beta hydrolase"/>
    <property type="match status" value="1"/>
</dbReference>
<keyword evidence="2" id="KW-0732">Signal</keyword>
<evidence type="ECO:0000313" key="4">
    <source>
        <dbReference type="EMBL" id="SHM78361.1"/>
    </source>
</evidence>
<dbReference type="EMBL" id="FRCJ01000006">
    <property type="protein sequence ID" value="SHM78361.1"/>
    <property type="molecule type" value="Genomic_DNA"/>
</dbReference>
<protein>
    <submittedName>
        <fullName evidence="4">Dipeptidyl aminopeptidase/acylaminoacyl peptidase</fullName>
    </submittedName>
</protein>
<evidence type="ECO:0000313" key="5">
    <source>
        <dbReference type="Proteomes" id="UP000184280"/>
    </source>
</evidence>
<feature type="chain" id="PRO_5012274756" evidence="2">
    <location>
        <begin position="20"/>
        <end position="819"/>
    </location>
</feature>
<dbReference type="Gene3D" id="2.120.10.30">
    <property type="entry name" value="TolB, C-terminal domain"/>
    <property type="match status" value="1"/>
</dbReference>
<dbReference type="Pfam" id="PF00326">
    <property type="entry name" value="Peptidase_S9"/>
    <property type="match status" value="1"/>
</dbReference>
<feature type="domain" description="Peptidase S9 prolyl oligopeptidase catalytic" evidence="3">
    <location>
        <begin position="599"/>
        <end position="805"/>
    </location>
</feature>
<dbReference type="AlphaFoldDB" id="A0A1M7LL35"/>
<keyword evidence="4" id="KW-0031">Aminopeptidase</keyword>
<dbReference type="PANTHER" id="PTHR42776">
    <property type="entry name" value="SERINE PEPTIDASE S9 FAMILY MEMBER"/>
    <property type="match status" value="1"/>
</dbReference>
<dbReference type="InterPro" id="IPR001375">
    <property type="entry name" value="Peptidase_S9_cat"/>
</dbReference>
<dbReference type="SUPFAM" id="SSF53474">
    <property type="entry name" value="alpha/beta-Hydrolases"/>
    <property type="match status" value="1"/>
</dbReference>
<dbReference type="PANTHER" id="PTHR42776:SF27">
    <property type="entry name" value="DIPEPTIDYL PEPTIDASE FAMILY MEMBER 6"/>
    <property type="match status" value="1"/>
</dbReference>
<name>A0A1M7LL35_XYLRU</name>
<dbReference type="InterPro" id="IPR029058">
    <property type="entry name" value="AB_hydrolase_fold"/>
</dbReference>
<gene>
    <name evidence="4" type="ORF">SAMN04488494_2599</name>
</gene>
<keyword evidence="4" id="KW-0645">Protease</keyword>
<dbReference type="Proteomes" id="UP000184280">
    <property type="component" value="Unassembled WGS sequence"/>
</dbReference>
<dbReference type="GO" id="GO:0004177">
    <property type="term" value="F:aminopeptidase activity"/>
    <property type="evidence" value="ECO:0007669"/>
    <property type="project" value="UniProtKB-KW"/>
</dbReference>